<organism evidence="1 2">
    <name type="scientific">Ophiophagus hannah</name>
    <name type="common">King cobra</name>
    <name type="synonym">Naja hannah</name>
    <dbReference type="NCBI Taxonomy" id="8665"/>
    <lineage>
        <taxon>Eukaryota</taxon>
        <taxon>Metazoa</taxon>
        <taxon>Chordata</taxon>
        <taxon>Craniata</taxon>
        <taxon>Vertebrata</taxon>
        <taxon>Euteleostomi</taxon>
        <taxon>Lepidosauria</taxon>
        <taxon>Squamata</taxon>
        <taxon>Bifurcata</taxon>
        <taxon>Unidentata</taxon>
        <taxon>Episquamata</taxon>
        <taxon>Toxicofera</taxon>
        <taxon>Serpentes</taxon>
        <taxon>Colubroidea</taxon>
        <taxon>Elapidae</taxon>
        <taxon>Elapinae</taxon>
        <taxon>Ophiophagus</taxon>
    </lineage>
</organism>
<dbReference type="AlphaFoldDB" id="V8NH51"/>
<keyword evidence="1" id="KW-0030">Aminoacyl-tRNA synthetase</keyword>
<proteinExistence type="predicted"/>
<reference evidence="1 2" key="1">
    <citation type="journal article" date="2013" name="Proc. Natl. Acad. Sci. U.S.A.">
        <title>The king cobra genome reveals dynamic gene evolution and adaptation in the snake venom system.</title>
        <authorList>
            <person name="Vonk F.J."/>
            <person name="Casewell N.R."/>
            <person name="Henkel C.V."/>
            <person name="Heimberg A.M."/>
            <person name="Jansen H.J."/>
            <person name="McCleary R.J."/>
            <person name="Kerkkamp H.M."/>
            <person name="Vos R.A."/>
            <person name="Guerreiro I."/>
            <person name="Calvete J.J."/>
            <person name="Wuster W."/>
            <person name="Woods A.E."/>
            <person name="Logan J.M."/>
            <person name="Harrison R.A."/>
            <person name="Castoe T.A."/>
            <person name="de Koning A.P."/>
            <person name="Pollock D.D."/>
            <person name="Yandell M."/>
            <person name="Calderon D."/>
            <person name="Renjifo C."/>
            <person name="Currier R.B."/>
            <person name="Salgado D."/>
            <person name="Pla D."/>
            <person name="Sanz L."/>
            <person name="Hyder A.S."/>
            <person name="Ribeiro J.M."/>
            <person name="Arntzen J.W."/>
            <person name="van den Thillart G.E."/>
            <person name="Boetzer M."/>
            <person name="Pirovano W."/>
            <person name="Dirks R.P."/>
            <person name="Spaink H.P."/>
            <person name="Duboule D."/>
            <person name="McGlinn E."/>
            <person name="Kini R.M."/>
            <person name="Richardson M.K."/>
        </authorList>
    </citation>
    <scope>NUCLEOTIDE SEQUENCE</scope>
    <source>
        <tissue evidence="1">Blood</tissue>
    </source>
</reference>
<dbReference type="EMBL" id="AZIM01003779">
    <property type="protein sequence ID" value="ETE61599.1"/>
    <property type="molecule type" value="Genomic_DNA"/>
</dbReference>
<sequence length="284" mass="32209">MAVRLDSWTMEAVQKQNNGLSHVPNKLCTHHHWDMDVLQQPWPTVDPEYFQLPDIVEVSVLINNKICGKVKVPQQVSRDAEVVRELVVQSELGSKENNWSYLCYKKPVLQEDLGGQGLFQEPGVEDHDPQMEDDGTTEPEWLWRLEIPDRDVQPDLGGVAGKIQLTQPEQLGVFTPARKHRADLEPADFDVPPPSGPVYHGNIPTSQPSAASFRTVEHGDISSPGGPKYNSLQWKLYSYKKDSLKLYTARKNYNLLIQKQINTFLLMISQNIFCLQKQLAQSVL</sequence>
<evidence type="ECO:0000313" key="2">
    <source>
        <dbReference type="Proteomes" id="UP000018936"/>
    </source>
</evidence>
<accession>V8NH51</accession>
<keyword evidence="2" id="KW-1185">Reference proteome</keyword>
<comment type="caution">
    <text evidence="1">The sequence shown here is derived from an EMBL/GenBank/DDBJ whole genome shotgun (WGS) entry which is preliminary data.</text>
</comment>
<dbReference type="Gene3D" id="1.10.730.10">
    <property type="entry name" value="Isoleucyl-tRNA Synthetase, Domain 1"/>
    <property type="match status" value="1"/>
</dbReference>
<dbReference type="GO" id="GO:0004812">
    <property type="term" value="F:aminoacyl-tRNA ligase activity"/>
    <property type="evidence" value="ECO:0007669"/>
    <property type="project" value="UniProtKB-KW"/>
</dbReference>
<keyword evidence="1" id="KW-0436">Ligase</keyword>
<name>V8NH51_OPHHA</name>
<dbReference type="Proteomes" id="UP000018936">
    <property type="component" value="Unassembled WGS sequence"/>
</dbReference>
<feature type="non-terminal residue" evidence="1">
    <location>
        <position position="1"/>
    </location>
</feature>
<dbReference type="OrthoDB" id="9284902at2759"/>
<protein>
    <submittedName>
        <fullName evidence="1">Putative leucyl-tRNA synthetase, mitochondrial</fullName>
    </submittedName>
</protein>
<evidence type="ECO:0000313" key="1">
    <source>
        <dbReference type="EMBL" id="ETE61599.1"/>
    </source>
</evidence>
<gene>
    <name evidence="1" type="primary">LARS2</name>
    <name evidence="1" type="ORF">L345_12649</name>
</gene>